<dbReference type="Proteomes" id="UP001153737">
    <property type="component" value="Chromosome 17"/>
</dbReference>
<dbReference type="EMBL" id="OU896723">
    <property type="protein sequence ID" value="CAH1155024.1"/>
    <property type="molecule type" value="Genomic_DNA"/>
</dbReference>
<feature type="chain" id="PRO_5040324697" description="Thaumatin-like protein" evidence="1">
    <location>
        <begin position="17"/>
        <end position="188"/>
    </location>
</feature>
<dbReference type="SMART" id="SM00205">
    <property type="entry name" value="THN"/>
    <property type="match status" value="1"/>
</dbReference>
<accession>A0A9P0DLR7</accession>
<gene>
    <name evidence="2" type="ORF">PHAECO_LOCUS5909</name>
</gene>
<proteinExistence type="predicted"/>
<reference evidence="2" key="2">
    <citation type="submission" date="2022-10" db="EMBL/GenBank/DDBJ databases">
        <authorList>
            <consortium name="ENA_rothamsted_submissions"/>
            <consortium name="culmorum"/>
            <person name="King R."/>
        </authorList>
    </citation>
    <scope>NUCLEOTIDE SEQUENCE</scope>
</reference>
<evidence type="ECO:0000256" key="1">
    <source>
        <dbReference type="SAM" id="SignalP"/>
    </source>
</evidence>
<evidence type="ECO:0000313" key="3">
    <source>
        <dbReference type="Proteomes" id="UP001153737"/>
    </source>
</evidence>
<organism evidence="2 3">
    <name type="scientific">Phaedon cochleariae</name>
    <name type="common">Mustard beetle</name>
    <dbReference type="NCBI Taxonomy" id="80249"/>
    <lineage>
        <taxon>Eukaryota</taxon>
        <taxon>Metazoa</taxon>
        <taxon>Ecdysozoa</taxon>
        <taxon>Arthropoda</taxon>
        <taxon>Hexapoda</taxon>
        <taxon>Insecta</taxon>
        <taxon>Pterygota</taxon>
        <taxon>Neoptera</taxon>
        <taxon>Endopterygota</taxon>
        <taxon>Coleoptera</taxon>
        <taxon>Polyphaga</taxon>
        <taxon>Cucujiformia</taxon>
        <taxon>Chrysomeloidea</taxon>
        <taxon>Chrysomelidae</taxon>
        <taxon>Chrysomelinae</taxon>
        <taxon>Chrysomelini</taxon>
        <taxon>Phaedon</taxon>
    </lineage>
</organism>
<dbReference type="PROSITE" id="PS51367">
    <property type="entry name" value="THAUMATIN_2"/>
    <property type="match status" value="1"/>
</dbReference>
<reference evidence="2" key="1">
    <citation type="submission" date="2022-01" db="EMBL/GenBank/DDBJ databases">
        <authorList>
            <person name="King R."/>
        </authorList>
    </citation>
    <scope>NUCLEOTIDE SEQUENCE</scope>
</reference>
<dbReference type="Pfam" id="PF00314">
    <property type="entry name" value="Thaumatin"/>
    <property type="match status" value="1"/>
</dbReference>
<dbReference type="InterPro" id="IPR037176">
    <property type="entry name" value="Osmotin/thaumatin-like_sf"/>
</dbReference>
<dbReference type="Gene3D" id="2.60.110.10">
    <property type="entry name" value="Thaumatin"/>
    <property type="match status" value="1"/>
</dbReference>
<keyword evidence="3" id="KW-1185">Reference proteome</keyword>
<dbReference type="InterPro" id="IPR001938">
    <property type="entry name" value="Thaumatin"/>
</dbReference>
<evidence type="ECO:0008006" key="4">
    <source>
        <dbReference type="Google" id="ProtNLM"/>
    </source>
</evidence>
<feature type="signal peptide" evidence="1">
    <location>
        <begin position="1"/>
        <end position="16"/>
    </location>
</feature>
<dbReference type="PANTHER" id="PTHR31048">
    <property type="entry name" value="OS03G0233200 PROTEIN"/>
    <property type="match status" value="1"/>
</dbReference>
<name>A0A9P0DLR7_PHACE</name>
<dbReference type="AlphaFoldDB" id="A0A9P0DLR7"/>
<sequence length="188" mass="20619">MIGAFVIFCAFMGVNGVIDPKTIRGVQIKNKGNERLWIEMTDEDSFVLPPGQLASVILDFTWSGTISARPEDCQHKKCNSPTTIARLAFGGEKGEDRYHISIADGFNRPMKIQPTGHNNFCKPTACNANINQHCPASHQVKDDDAVVACRSNPELFQKLCPQAVASEGDLKTNTIVCRTSNTYFVSIG</sequence>
<protein>
    <recommendedName>
        <fullName evidence="4">Thaumatin-like protein</fullName>
    </recommendedName>
</protein>
<keyword evidence="1" id="KW-0732">Signal</keyword>
<dbReference type="SUPFAM" id="SSF49870">
    <property type="entry name" value="Osmotin, thaumatin-like protein"/>
    <property type="match status" value="1"/>
</dbReference>
<evidence type="ECO:0000313" key="2">
    <source>
        <dbReference type="EMBL" id="CAH1155024.1"/>
    </source>
</evidence>
<dbReference type="OrthoDB" id="430315at2759"/>